<dbReference type="EMBL" id="JAUTBB010000001">
    <property type="protein sequence ID" value="MDQ1117921.1"/>
    <property type="molecule type" value="Genomic_DNA"/>
</dbReference>
<proteinExistence type="predicted"/>
<evidence type="ECO:0008006" key="3">
    <source>
        <dbReference type="Google" id="ProtNLM"/>
    </source>
</evidence>
<sequence length="121" mass="13050">MAVDLVDEITDLAASMQALQADGYRTLGDAYGYDSALKQTSIPIRLKQSVKQLHELGPAGTSLQLALLELSFLRGKLMECGTKHDGTRNGLAVSEAKHSLDAAVELLHKASEHLGELFDDD</sequence>
<protein>
    <recommendedName>
        <fullName evidence="3">Hpt domain-containing protein</fullName>
    </recommendedName>
</protein>
<name>A0AAW8G6L4_9GAMM</name>
<dbReference type="RefSeq" id="WP_307183932.1">
    <property type="nucleotide sequence ID" value="NZ_JAUTBB010000001.1"/>
</dbReference>
<accession>A0AAW8G6L4</accession>
<evidence type="ECO:0000313" key="2">
    <source>
        <dbReference type="Proteomes" id="UP001234354"/>
    </source>
</evidence>
<evidence type="ECO:0000313" key="1">
    <source>
        <dbReference type="EMBL" id="MDQ1117921.1"/>
    </source>
</evidence>
<dbReference type="AlphaFoldDB" id="A0AAW8G6L4"/>
<gene>
    <name evidence="1" type="ORF">QE383_000229</name>
</gene>
<dbReference type="Proteomes" id="UP001234354">
    <property type="component" value="Unassembled WGS sequence"/>
</dbReference>
<reference evidence="1" key="1">
    <citation type="submission" date="2023-07" db="EMBL/GenBank/DDBJ databases">
        <title>Functional and genomic diversity of the sorghum phyllosphere microbiome.</title>
        <authorList>
            <person name="Shade A."/>
        </authorList>
    </citation>
    <scope>NUCLEOTIDE SEQUENCE</scope>
    <source>
        <strain evidence="1">SORGH_AS_0908</strain>
    </source>
</reference>
<organism evidence="1 2">
    <name type="scientific">Pseudoxanthomonas winnipegensis</name>
    <dbReference type="NCBI Taxonomy" id="2480810"/>
    <lineage>
        <taxon>Bacteria</taxon>
        <taxon>Pseudomonadati</taxon>
        <taxon>Pseudomonadota</taxon>
        <taxon>Gammaproteobacteria</taxon>
        <taxon>Lysobacterales</taxon>
        <taxon>Lysobacteraceae</taxon>
        <taxon>Pseudoxanthomonas</taxon>
    </lineage>
</organism>
<comment type="caution">
    <text evidence="1">The sequence shown here is derived from an EMBL/GenBank/DDBJ whole genome shotgun (WGS) entry which is preliminary data.</text>
</comment>